<dbReference type="SMART" id="SM00584">
    <property type="entry name" value="TLDc"/>
    <property type="match status" value="1"/>
</dbReference>
<keyword evidence="4" id="KW-1185">Reference proteome</keyword>
<dbReference type="InterPro" id="IPR011333">
    <property type="entry name" value="SKP1/BTB/POZ_sf"/>
</dbReference>
<evidence type="ECO:0000259" key="1">
    <source>
        <dbReference type="PROSITE" id="PS50097"/>
    </source>
</evidence>
<evidence type="ECO:0000313" key="4">
    <source>
        <dbReference type="Proteomes" id="UP000247702"/>
    </source>
</evidence>
<dbReference type="InterPro" id="IPR011705">
    <property type="entry name" value="BACK"/>
</dbReference>
<dbReference type="PROSITE" id="PS51886">
    <property type="entry name" value="TLDC"/>
    <property type="match status" value="1"/>
</dbReference>
<dbReference type="Pfam" id="PF00651">
    <property type="entry name" value="BTB"/>
    <property type="match status" value="1"/>
</dbReference>
<evidence type="ECO:0008006" key="5">
    <source>
        <dbReference type="Google" id="ProtNLM"/>
    </source>
</evidence>
<dbReference type="SMART" id="SM00225">
    <property type="entry name" value="BTB"/>
    <property type="match status" value="1"/>
</dbReference>
<dbReference type="SUPFAM" id="SSF54695">
    <property type="entry name" value="POZ domain"/>
    <property type="match status" value="1"/>
</dbReference>
<proteinExistence type="predicted"/>
<reference evidence="3 4" key="1">
    <citation type="submission" date="2017-11" db="EMBL/GenBank/DDBJ databases">
        <title>The genome of Rhizophagus clarus HR1 reveals common genetic basis of auxotrophy among arbuscular mycorrhizal fungi.</title>
        <authorList>
            <person name="Kobayashi Y."/>
        </authorList>
    </citation>
    <scope>NUCLEOTIDE SEQUENCE [LARGE SCALE GENOMIC DNA]</scope>
    <source>
        <strain evidence="3 4">HR1</strain>
    </source>
</reference>
<dbReference type="PROSITE" id="PS50097">
    <property type="entry name" value="BTB"/>
    <property type="match status" value="1"/>
</dbReference>
<accession>A0A2Z6QTM6</accession>
<gene>
    <name evidence="3" type="ORF">RclHR1_20630001</name>
</gene>
<dbReference type="Gene3D" id="1.25.40.420">
    <property type="match status" value="1"/>
</dbReference>
<organism evidence="3 4">
    <name type="scientific">Rhizophagus clarus</name>
    <dbReference type="NCBI Taxonomy" id="94130"/>
    <lineage>
        <taxon>Eukaryota</taxon>
        <taxon>Fungi</taxon>
        <taxon>Fungi incertae sedis</taxon>
        <taxon>Mucoromycota</taxon>
        <taxon>Glomeromycotina</taxon>
        <taxon>Glomeromycetes</taxon>
        <taxon>Glomerales</taxon>
        <taxon>Glomeraceae</taxon>
        <taxon>Rhizophagus</taxon>
    </lineage>
</organism>
<dbReference type="PANTHER" id="PTHR45774:SF3">
    <property type="entry name" value="BTB (POZ) DOMAIN-CONTAINING 2B-RELATED"/>
    <property type="match status" value="1"/>
</dbReference>
<dbReference type="InterPro" id="IPR000210">
    <property type="entry name" value="BTB/POZ_dom"/>
</dbReference>
<evidence type="ECO:0000313" key="3">
    <source>
        <dbReference type="EMBL" id="GBB92835.1"/>
    </source>
</evidence>
<feature type="domain" description="BTB" evidence="1">
    <location>
        <begin position="24"/>
        <end position="97"/>
    </location>
</feature>
<dbReference type="EMBL" id="BEXD01001184">
    <property type="protein sequence ID" value="GBB92835.1"/>
    <property type="molecule type" value="Genomic_DNA"/>
</dbReference>
<sequence>MDYDEFLPKLSQNYLEILNDEEYFDITIEVGNDPNVKIFRAHMVILNYRSPYLRRILSTNKKKNDGTLTHIKLSNILPEIFQAILTYIYGGRLSLTKYDTPDILKILIAASELNLQELVIHLQSFLIQIKANWIERNFNLVYQTSFECDSFLDLQQFCRKLIIRQPEKIFNSPDFTSLPEKTLISLVQQDNLQMSEVQVWEHVLKWGIAKNPELSSDPSSYSDDEFNTLKDTIHRCIPFIKFLKFTPKEFLNKAYPYRKILPGELFDNLIAYFLDNDYNPNKRSEPQQVVKSSPKGINSKIITFQHAKLISKWIDRLRTMDELKNLYEFKLIFRGSRDGFSAEKFHKICDNQSRTVTVIKVKDSNEILGGYNPIKWDSRYSYNCYGTTRDSFIFSFVDKSNVRDYVLSRVKNEKQAMNYLPHHGPSFGPDDLVIYGGREHSFNNDHSYCKKMSYEKQIRETEEKFSVEEYEVFQIST</sequence>
<dbReference type="Pfam" id="PF07707">
    <property type="entry name" value="BACK"/>
    <property type="match status" value="1"/>
</dbReference>
<dbReference type="Gene3D" id="3.30.710.10">
    <property type="entry name" value="Potassium Channel Kv1.1, Chain A"/>
    <property type="match status" value="1"/>
</dbReference>
<dbReference type="InterPro" id="IPR006571">
    <property type="entry name" value="TLDc_dom"/>
</dbReference>
<feature type="domain" description="TLDc" evidence="2">
    <location>
        <begin position="300"/>
        <end position="476"/>
    </location>
</feature>
<dbReference type="CDD" id="cd18186">
    <property type="entry name" value="BTB_POZ_ZBTB_KLHL-like"/>
    <property type="match status" value="1"/>
</dbReference>
<protein>
    <recommendedName>
        <fullName evidence="5">BTB domain-containing protein</fullName>
    </recommendedName>
</protein>
<dbReference type="AlphaFoldDB" id="A0A2Z6QTM6"/>
<comment type="caution">
    <text evidence="3">The sequence shown here is derived from an EMBL/GenBank/DDBJ whole genome shotgun (WGS) entry which is preliminary data.</text>
</comment>
<evidence type="ECO:0000259" key="2">
    <source>
        <dbReference type="PROSITE" id="PS51886"/>
    </source>
</evidence>
<name>A0A2Z6QTM6_9GLOM</name>
<dbReference type="Proteomes" id="UP000247702">
    <property type="component" value="Unassembled WGS sequence"/>
</dbReference>
<dbReference type="Pfam" id="PF07534">
    <property type="entry name" value="TLD"/>
    <property type="match status" value="1"/>
</dbReference>
<dbReference type="PANTHER" id="PTHR45774">
    <property type="entry name" value="BTB/POZ DOMAIN-CONTAINING"/>
    <property type="match status" value="1"/>
</dbReference>